<sequence length="46" mass="5293">MCYGNPQQTLTEILKVRRLEPDRYGHTALDNFEHFCAYSGCDASIQ</sequence>
<keyword evidence="2" id="KW-1185">Reference proteome</keyword>
<comment type="caution">
    <text evidence="1">The sequence shown here is derived from an EMBL/GenBank/DDBJ whole genome shotgun (WGS) entry which is preliminary data.</text>
</comment>
<organism evidence="1 2">
    <name type="scientific">Caballeronia fortuita</name>
    <dbReference type="NCBI Taxonomy" id="1777138"/>
    <lineage>
        <taxon>Bacteria</taxon>
        <taxon>Pseudomonadati</taxon>
        <taxon>Pseudomonadota</taxon>
        <taxon>Betaproteobacteria</taxon>
        <taxon>Burkholderiales</taxon>
        <taxon>Burkholderiaceae</taxon>
        <taxon>Caballeronia</taxon>
    </lineage>
</organism>
<dbReference type="Proteomes" id="UP000054903">
    <property type="component" value="Unassembled WGS sequence"/>
</dbReference>
<reference evidence="1" key="1">
    <citation type="submission" date="2016-01" db="EMBL/GenBank/DDBJ databases">
        <authorList>
            <person name="Peeters C."/>
        </authorList>
    </citation>
    <scope>NUCLEOTIDE SEQUENCE</scope>
    <source>
        <strain evidence="1">LMG 29320</strain>
    </source>
</reference>
<proteinExistence type="predicted"/>
<protein>
    <submittedName>
        <fullName evidence="1">Uncharacterized protein</fullName>
    </submittedName>
</protein>
<gene>
    <name evidence="1" type="ORF">AWB77_01759</name>
</gene>
<evidence type="ECO:0000313" key="2">
    <source>
        <dbReference type="Proteomes" id="UP000054903"/>
    </source>
</evidence>
<name>A0A158AGD9_9BURK</name>
<evidence type="ECO:0000313" key="1">
    <source>
        <dbReference type="EMBL" id="SAK56785.1"/>
    </source>
</evidence>
<dbReference type="AlphaFoldDB" id="A0A158AGD9"/>
<accession>A0A158AGD9</accession>
<dbReference type="EMBL" id="FCNX02000003">
    <property type="protein sequence ID" value="SAK56785.1"/>
    <property type="molecule type" value="Genomic_DNA"/>
</dbReference>